<reference evidence="3 4" key="1">
    <citation type="journal article" date="2021" name="Nat. Commun.">
        <title>Incipient diploidization of the medicinal plant Perilla within 10,000 years.</title>
        <authorList>
            <person name="Zhang Y."/>
            <person name="Shen Q."/>
            <person name="Leng L."/>
            <person name="Zhang D."/>
            <person name="Chen S."/>
            <person name="Shi Y."/>
            <person name="Ning Z."/>
            <person name="Chen S."/>
        </authorList>
    </citation>
    <scope>NUCLEOTIDE SEQUENCE [LARGE SCALE GENOMIC DNA]</scope>
    <source>
        <strain evidence="4">cv. PC099</strain>
    </source>
</reference>
<dbReference type="InterPro" id="IPR016163">
    <property type="entry name" value="Ald_DH_C"/>
</dbReference>
<protein>
    <submittedName>
        <fullName evidence="3">Aldehyde dehydrogenase 6B2</fullName>
    </submittedName>
</protein>
<dbReference type="PANTHER" id="PTHR43866">
    <property type="entry name" value="MALONATE-SEMIALDEHYDE DEHYDROGENASE"/>
    <property type="match status" value="1"/>
</dbReference>
<evidence type="ECO:0000256" key="1">
    <source>
        <dbReference type="SAM" id="MobiDB-lite"/>
    </source>
</evidence>
<feature type="compositionally biased region" description="Polar residues" evidence="1">
    <location>
        <begin position="314"/>
        <end position="330"/>
    </location>
</feature>
<dbReference type="GO" id="GO:0004491">
    <property type="term" value="F:methylmalonate-semialdehyde dehydrogenase (acylating, NAD) activity"/>
    <property type="evidence" value="ECO:0007669"/>
    <property type="project" value="InterPro"/>
</dbReference>
<feature type="compositionally biased region" description="Basic and acidic residues" evidence="1">
    <location>
        <begin position="544"/>
        <end position="553"/>
    </location>
</feature>
<comment type="caution">
    <text evidence="3">The sequence shown here is derived from an EMBL/GenBank/DDBJ whole genome shotgun (WGS) entry which is preliminary data.</text>
</comment>
<accession>A0AAD4IWD7</accession>
<keyword evidence="4" id="KW-1185">Reference proteome</keyword>
<dbReference type="AlphaFoldDB" id="A0AAD4IWD7"/>
<dbReference type="GO" id="GO:0005739">
    <property type="term" value="C:mitochondrion"/>
    <property type="evidence" value="ECO:0007669"/>
    <property type="project" value="TreeGrafter"/>
</dbReference>
<sequence length="553" mass="59415">SNLEVKNHIVIMPDASADAAVDAVIESGFGASGTQRFMGPCVAVFVGSSTPWEQKLVERAKELKVDAGTEPGTDIGPVISKEAKDRMCRLIQSGICSGARLVLDGRYIVVPRYGEGNFLGPTIMSDVTTSMDCYKEDVVGPVLLCMQADNLDGAISIVNSSKLRSGASIFTSSNVAARKFQNEVNTSLVGINVPFSLSLPLSTFNCSAVDGDLSFCGKADVHFYTQSKTVVQRWKEFPRGRAPSSHPHPPTFEIQMSSQRTSSMQFHGSERDSVGGIGSTAMPSSSEDLSVPLALHSASSAPETEPPRHKGSTLLPSSSLMNEDQSTGMHSVTPVDATSHGVLTSMPSLSSDGMFSSQTSKWSESHALLQMSENTLPISGRIDAAASAVPREAMNDPSPTTAERFYLPTMSRNENTTMMSFRHDSPLFPEKVHLISQQNEIESPASQRPEVSLRSTSDSLYLPAVSDDMGLTRMNEHVALQQASATAYSPNAVPPQTTDAVPMYVASAKQRSDRESSSPSASLERVSIPSTSQEMYIQMPSISTEKHHREGVP</sequence>
<dbReference type="GO" id="GO:0006574">
    <property type="term" value="P:L-valine catabolic process"/>
    <property type="evidence" value="ECO:0007669"/>
    <property type="project" value="TreeGrafter"/>
</dbReference>
<feature type="compositionally biased region" description="Low complexity" evidence="1">
    <location>
        <begin position="517"/>
        <end position="527"/>
    </location>
</feature>
<feature type="region of interest" description="Disordered" evidence="1">
    <location>
        <begin position="238"/>
        <end position="330"/>
    </location>
</feature>
<dbReference type="Pfam" id="PF00171">
    <property type="entry name" value="Aldedh"/>
    <property type="match status" value="1"/>
</dbReference>
<dbReference type="FunFam" id="3.40.309.10:FF:000002">
    <property type="entry name" value="Methylmalonate-semialdehyde dehydrogenase (Acylating)"/>
    <property type="match status" value="1"/>
</dbReference>
<dbReference type="GO" id="GO:0006210">
    <property type="term" value="P:thymine catabolic process"/>
    <property type="evidence" value="ECO:0007669"/>
    <property type="project" value="TreeGrafter"/>
</dbReference>
<feature type="compositionally biased region" description="Polar residues" evidence="1">
    <location>
        <begin position="528"/>
        <end position="543"/>
    </location>
</feature>
<dbReference type="SUPFAM" id="SSF53720">
    <property type="entry name" value="ALDH-like"/>
    <property type="match status" value="1"/>
</dbReference>
<gene>
    <name evidence="3" type="ORF">C2S53_008991</name>
</gene>
<name>A0AAD4IWD7_PERFH</name>
<dbReference type="Gene3D" id="3.40.605.10">
    <property type="entry name" value="Aldehyde Dehydrogenase, Chain A, domain 1"/>
    <property type="match status" value="1"/>
</dbReference>
<dbReference type="EMBL" id="SDAM02001264">
    <property type="protein sequence ID" value="KAH6822514.1"/>
    <property type="molecule type" value="Genomic_DNA"/>
</dbReference>
<feature type="domain" description="Aldehyde dehydrogenase" evidence="2">
    <location>
        <begin position="3"/>
        <end position="230"/>
    </location>
</feature>
<dbReference type="PANTHER" id="PTHR43866:SF1">
    <property type="entry name" value="METHYLMALONATE-SEMIALDEHYDE DEHYDROGENASE (COA ACYLATING)"/>
    <property type="match status" value="1"/>
</dbReference>
<feature type="non-terminal residue" evidence="3">
    <location>
        <position position="1"/>
    </location>
</feature>
<dbReference type="Gene3D" id="3.40.309.10">
    <property type="entry name" value="Aldehyde Dehydrogenase, Chain A, domain 2"/>
    <property type="match status" value="1"/>
</dbReference>
<feature type="compositionally biased region" description="Polar residues" evidence="1">
    <location>
        <begin position="254"/>
        <end position="266"/>
    </location>
</feature>
<dbReference type="InterPro" id="IPR016161">
    <property type="entry name" value="Ald_DH/histidinol_DH"/>
</dbReference>
<dbReference type="Proteomes" id="UP001190926">
    <property type="component" value="Unassembled WGS sequence"/>
</dbReference>
<evidence type="ECO:0000313" key="3">
    <source>
        <dbReference type="EMBL" id="KAH6822514.1"/>
    </source>
</evidence>
<organism evidence="3 4">
    <name type="scientific">Perilla frutescens var. hirtella</name>
    <name type="common">Perilla citriodora</name>
    <name type="synonym">Perilla setoyensis</name>
    <dbReference type="NCBI Taxonomy" id="608512"/>
    <lineage>
        <taxon>Eukaryota</taxon>
        <taxon>Viridiplantae</taxon>
        <taxon>Streptophyta</taxon>
        <taxon>Embryophyta</taxon>
        <taxon>Tracheophyta</taxon>
        <taxon>Spermatophyta</taxon>
        <taxon>Magnoliopsida</taxon>
        <taxon>eudicotyledons</taxon>
        <taxon>Gunneridae</taxon>
        <taxon>Pentapetalae</taxon>
        <taxon>asterids</taxon>
        <taxon>lamiids</taxon>
        <taxon>Lamiales</taxon>
        <taxon>Lamiaceae</taxon>
        <taxon>Nepetoideae</taxon>
        <taxon>Elsholtzieae</taxon>
        <taxon>Perilla</taxon>
    </lineage>
</organism>
<dbReference type="InterPro" id="IPR015590">
    <property type="entry name" value="Aldehyde_DH_dom"/>
</dbReference>
<dbReference type="InterPro" id="IPR016162">
    <property type="entry name" value="Ald_DH_N"/>
</dbReference>
<evidence type="ECO:0000259" key="2">
    <source>
        <dbReference type="Pfam" id="PF00171"/>
    </source>
</evidence>
<feature type="region of interest" description="Disordered" evidence="1">
    <location>
        <begin position="506"/>
        <end position="553"/>
    </location>
</feature>
<evidence type="ECO:0000313" key="4">
    <source>
        <dbReference type="Proteomes" id="UP001190926"/>
    </source>
</evidence>
<proteinExistence type="predicted"/>
<dbReference type="InterPro" id="IPR010061">
    <property type="entry name" value="MeMal-semiAld_DH"/>
</dbReference>